<keyword evidence="4" id="KW-1185">Reference proteome</keyword>
<evidence type="ECO:0000313" key="3">
    <source>
        <dbReference type="EMBL" id="QPH38599.1"/>
    </source>
</evidence>
<accession>A0A7U3SQ59</accession>
<feature type="signal peptide" evidence="1">
    <location>
        <begin position="1"/>
        <end position="24"/>
    </location>
</feature>
<evidence type="ECO:0000313" key="4">
    <source>
        <dbReference type="Proteomes" id="UP000594759"/>
    </source>
</evidence>
<evidence type="ECO:0000259" key="2">
    <source>
        <dbReference type="Pfam" id="PF04972"/>
    </source>
</evidence>
<reference evidence="3 4" key="1">
    <citation type="submission" date="2020-11" db="EMBL/GenBank/DDBJ databases">
        <title>Pedobacter endophytica, an endophytic bacteria isolated form Carex pumila.</title>
        <authorList>
            <person name="Peng Y."/>
            <person name="Jiang L."/>
            <person name="Lee J."/>
        </authorList>
    </citation>
    <scope>NUCLEOTIDE SEQUENCE [LARGE SCALE GENOMIC DNA]</scope>
    <source>
        <strain evidence="3 4">JBR3-12</strain>
    </source>
</reference>
<dbReference type="Pfam" id="PF04972">
    <property type="entry name" value="BON"/>
    <property type="match status" value="1"/>
</dbReference>
<gene>
    <name evidence="3" type="ORF">IZT61_16140</name>
</gene>
<dbReference type="Proteomes" id="UP000594759">
    <property type="component" value="Chromosome"/>
</dbReference>
<feature type="domain" description="BON" evidence="2">
    <location>
        <begin position="30"/>
        <end position="93"/>
    </location>
</feature>
<name>A0A7U3SQ59_9SPHI</name>
<dbReference type="KEGG" id="pex:IZT61_16140"/>
<dbReference type="InterPro" id="IPR007055">
    <property type="entry name" value="BON_dom"/>
</dbReference>
<protein>
    <submittedName>
        <fullName evidence="3">BON domain-containing protein</fullName>
    </submittedName>
</protein>
<keyword evidence="1" id="KW-0732">Signal</keyword>
<dbReference type="RefSeq" id="WP_196098076.1">
    <property type="nucleotide sequence ID" value="NZ_CP064939.1"/>
</dbReference>
<sequence>MKNYHLKKLSLPLLLTGVMFLASACSHRPSDEDIKARVDKQLQENPDYGSITSSVSDGVLTLQGVCASNGCDSLVESELKDLEGVKRVENMVQMDLETDLTLRTSVQSIISKYKGVQADVAAGVVVLRGSIDKREVEPLMDELKALKPRKLDNQLALK</sequence>
<dbReference type="PROSITE" id="PS51257">
    <property type="entry name" value="PROKAR_LIPOPROTEIN"/>
    <property type="match status" value="1"/>
</dbReference>
<organism evidence="3 4">
    <name type="scientific">Pedobacter endophyticus</name>
    <dbReference type="NCBI Taxonomy" id="2789740"/>
    <lineage>
        <taxon>Bacteria</taxon>
        <taxon>Pseudomonadati</taxon>
        <taxon>Bacteroidota</taxon>
        <taxon>Sphingobacteriia</taxon>
        <taxon>Sphingobacteriales</taxon>
        <taxon>Sphingobacteriaceae</taxon>
        <taxon>Pedobacter</taxon>
    </lineage>
</organism>
<feature type="chain" id="PRO_5032845755" evidence="1">
    <location>
        <begin position="25"/>
        <end position="158"/>
    </location>
</feature>
<evidence type="ECO:0000256" key="1">
    <source>
        <dbReference type="SAM" id="SignalP"/>
    </source>
</evidence>
<proteinExistence type="predicted"/>
<dbReference type="Gene3D" id="3.30.1340.30">
    <property type="match status" value="1"/>
</dbReference>
<dbReference type="EMBL" id="CP064939">
    <property type="protein sequence ID" value="QPH38599.1"/>
    <property type="molecule type" value="Genomic_DNA"/>
</dbReference>
<dbReference type="AlphaFoldDB" id="A0A7U3SQ59"/>